<dbReference type="InterPro" id="IPR056471">
    <property type="entry name" value="HD-CE"/>
</dbReference>
<evidence type="ECO:0000256" key="1">
    <source>
        <dbReference type="ARBA" id="ARBA00008239"/>
    </source>
</evidence>
<evidence type="ECO:0000256" key="3">
    <source>
        <dbReference type="ARBA" id="ARBA00022840"/>
    </source>
</evidence>
<dbReference type="Pfam" id="PF13589">
    <property type="entry name" value="HATPase_c_3"/>
    <property type="match status" value="1"/>
</dbReference>
<gene>
    <name evidence="6" type="ORF">ACFQ4G_01450</name>
</gene>
<protein>
    <submittedName>
        <fullName evidence="6">ATP-binding protein</fullName>
    </submittedName>
</protein>
<sequence>MTSADWLMITLSTYFHDLGLIVTEEEYQQRGASQFNDFCSNVLFGRDDGSDYKQKVDELGPDRAERFYYSEFVRYNHAARVKNWIHGIASTKLGSADTSAKELGQLLNRLSNDFRHDLGNICESHNLDDLQDLRKYKTFQPYGRTNDEACNLLYVAVLLRTTDLLQITKQRAPSVLHRFISPTDPISQVEWAKQNSVRGIFPKAILDTEGKATDEQPDTISVYAKFDNENGFFGLTSYLRYARSEIKKSYGLSAKAFPSLTRKYVFPWKEIDDSHVEANGFIPNPFEFRIDQAKILDLLTGHTLYNDSSVAVRELIQNSIDAVRLQCHIDQIDSREFGKIDITWDTNTLELKIIDNGTGMTQEVIERHFLSVGSSRYQEPKFKEQYPKFSPISRFGIGVLSAFMVADSVKIVTIHPDDEAGRQISLRSVHGKYLIRLLNKEIDPEAVAIGPHGTSVSIRMRPSSKKISILATINRWIVFPRCKMTLSINGGEPKSIGFDSPKQAIEAYIDSAPEFRGASAGSTVHEIIDSGLNLAFATKYNRHFRDSAFVQLSDESRRDPRFIAPLGLCVEGIRVQFPSPGFSSGAQILSIADCTGSSAPRTNVSRSALEESGDQQSIQELVYRLYFKQVEHEIDRLQKDEGFSLSYAVEQFPFVASALLHTPTDEPTKRDVLRKFPLFIVENGNNREQISAHALAESGEFWTVESKTLSALMELLRDTKADVTARQVSEFCAFRGSALPSGRILTNATSSIISRGVLETEFEVCELRASETDRRLDARWRPIGVKKAWISGDEAQEALSASVRLDYNRSRRMRQRRRSFNNGSLLVAVDDVPLSGLDRYFAVSLGSRIYILPGTPLQKYLIKFATSDQINDIRAFSVYCEALFAPNDYRAAGQPSTVREVESYIRDINARSDEDHNLEVNEFLSAIESSSDKLALFNPFAWNRSESNGDHTEYE</sequence>
<proteinExistence type="inferred from homology"/>
<keyword evidence="4" id="KW-0143">Chaperone</keyword>
<keyword evidence="7" id="KW-1185">Reference proteome</keyword>
<evidence type="ECO:0000256" key="2">
    <source>
        <dbReference type="ARBA" id="ARBA00022741"/>
    </source>
</evidence>
<comment type="caution">
    <text evidence="6">The sequence shown here is derived from an EMBL/GenBank/DDBJ whole genome shotgun (WGS) entry which is preliminary data.</text>
</comment>
<evidence type="ECO:0000256" key="4">
    <source>
        <dbReference type="ARBA" id="ARBA00023186"/>
    </source>
</evidence>
<dbReference type="RefSeq" id="WP_238202933.1">
    <property type="nucleotide sequence ID" value="NZ_JBHTND010000002.1"/>
</dbReference>
<organism evidence="6 7">
    <name type="scientific">Methylobacterium marchantiae</name>
    <dbReference type="NCBI Taxonomy" id="600331"/>
    <lineage>
        <taxon>Bacteria</taxon>
        <taxon>Pseudomonadati</taxon>
        <taxon>Pseudomonadota</taxon>
        <taxon>Alphaproteobacteria</taxon>
        <taxon>Hyphomicrobiales</taxon>
        <taxon>Methylobacteriaceae</taxon>
        <taxon>Methylobacterium</taxon>
    </lineage>
</organism>
<keyword evidence="2" id="KW-0547">Nucleotide-binding</keyword>
<dbReference type="GO" id="GO:0005524">
    <property type="term" value="F:ATP binding"/>
    <property type="evidence" value="ECO:0007669"/>
    <property type="project" value="UniProtKB-KW"/>
</dbReference>
<dbReference type="Gene3D" id="3.30.565.10">
    <property type="entry name" value="Histidine kinase-like ATPase, C-terminal domain"/>
    <property type="match status" value="1"/>
</dbReference>
<dbReference type="InterPro" id="IPR036890">
    <property type="entry name" value="HATPase_C_sf"/>
</dbReference>
<dbReference type="InterPro" id="IPR020575">
    <property type="entry name" value="Hsp90_N"/>
</dbReference>
<comment type="similarity">
    <text evidence="1">Belongs to the heat shock protein 90 family.</text>
</comment>
<accession>A0ABW3WUP1</accession>
<name>A0ABW3WUP1_9HYPH</name>
<evidence type="ECO:0000259" key="5">
    <source>
        <dbReference type="Pfam" id="PF24391"/>
    </source>
</evidence>
<evidence type="ECO:0000313" key="6">
    <source>
        <dbReference type="EMBL" id="MFD1300250.1"/>
    </source>
</evidence>
<dbReference type="Proteomes" id="UP001597176">
    <property type="component" value="Unassembled WGS sequence"/>
</dbReference>
<dbReference type="Pfam" id="PF24391">
    <property type="entry name" value="HD-CE"/>
    <property type="match status" value="1"/>
</dbReference>
<dbReference type="InterPro" id="IPR001404">
    <property type="entry name" value="Hsp90_fam"/>
</dbReference>
<evidence type="ECO:0000313" key="7">
    <source>
        <dbReference type="Proteomes" id="UP001597176"/>
    </source>
</evidence>
<dbReference type="SUPFAM" id="SSF55874">
    <property type="entry name" value="ATPase domain of HSP90 chaperone/DNA topoisomerase II/histidine kinase"/>
    <property type="match status" value="1"/>
</dbReference>
<dbReference type="PANTHER" id="PTHR11528">
    <property type="entry name" value="HEAT SHOCK PROTEIN 90 FAMILY MEMBER"/>
    <property type="match status" value="1"/>
</dbReference>
<reference evidence="7" key="1">
    <citation type="journal article" date="2019" name="Int. J. Syst. Evol. Microbiol.">
        <title>The Global Catalogue of Microorganisms (GCM) 10K type strain sequencing project: providing services to taxonomists for standard genome sequencing and annotation.</title>
        <authorList>
            <consortium name="The Broad Institute Genomics Platform"/>
            <consortium name="The Broad Institute Genome Sequencing Center for Infectious Disease"/>
            <person name="Wu L."/>
            <person name="Ma J."/>
        </authorList>
    </citation>
    <scope>NUCLEOTIDE SEQUENCE [LARGE SCALE GENOMIC DNA]</scope>
    <source>
        <strain evidence="7">CCUG 56108</strain>
    </source>
</reference>
<keyword evidence="3 6" id="KW-0067">ATP-binding</keyword>
<dbReference type="EMBL" id="JBHTND010000002">
    <property type="protein sequence ID" value="MFD1300250.1"/>
    <property type="molecule type" value="Genomic_DNA"/>
</dbReference>
<feature type="domain" description="HD-CE" evidence="5">
    <location>
        <begin position="2"/>
        <end position="247"/>
    </location>
</feature>
<dbReference type="PRINTS" id="PR00775">
    <property type="entry name" value="HEATSHOCK90"/>
</dbReference>